<keyword evidence="1 4" id="KW-0812">Transmembrane</keyword>
<dbReference type="PANTHER" id="PTHR23523:SF2">
    <property type="entry name" value="2-NITROIMIDAZOLE TRANSPORTER"/>
    <property type="match status" value="1"/>
</dbReference>
<dbReference type="OrthoDB" id="5758872at2"/>
<feature type="transmembrane region" description="Helical" evidence="4">
    <location>
        <begin position="202"/>
        <end position="225"/>
    </location>
</feature>
<feature type="transmembrane region" description="Helical" evidence="4">
    <location>
        <begin position="161"/>
        <end position="181"/>
    </location>
</feature>
<feature type="transmembrane region" description="Helical" evidence="4">
    <location>
        <begin position="355"/>
        <end position="379"/>
    </location>
</feature>
<evidence type="ECO:0000313" key="7">
    <source>
        <dbReference type="Proteomes" id="UP000242258"/>
    </source>
</evidence>
<evidence type="ECO:0000256" key="1">
    <source>
        <dbReference type="ARBA" id="ARBA00022692"/>
    </source>
</evidence>
<keyword evidence="2 4" id="KW-1133">Transmembrane helix</keyword>
<evidence type="ECO:0000256" key="3">
    <source>
        <dbReference type="ARBA" id="ARBA00023136"/>
    </source>
</evidence>
<evidence type="ECO:0000256" key="2">
    <source>
        <dbReference type="ARBA" id="ARBA00022989"/>
    </source>
</evidence>
<sequence>MYIRWLPLLALVLVSLNLRPALTSIAPLIELIVADTGLSRAAVGLITTLPVLMMGIMASVSPILAARFGLERCISWALALLTISLALRVFANNATVLLLTAIGIGVGIAICGTLIAGFIKQRFSQRLHTVMPVYTLGITLGAAFGLVLTVPLLAYLQDWRWAMAMWSLPVLLAWFLWQPMLPKQVNHTRTTAPKLPLRSAKAWLLTLLFAVQSGIFYALTTWLVARYEEAGASLVQASSYASLFMFAGLVGAFLAPVLLRIVPRTYQLLVVMNLTVCLALICIVLWPMQLPWLVCIFLGAALTGMFALALTLPIQQTDTPLQAASLTSMMLTFGFCIGSLAPSLVGIARDNSDSYMLPFTGLVVISALMVGLSILYGYLERQQSQHSK</sequence>
<dbReference type="Gene3D" id="1.20.1250.20">
    <property type="entry name" value="MFS general substrate transporter like domains"/>
    <property type="match status" value="2"/>
</dbReference>
<keyword evidence="7" id="KW-1185">Reference proteome</keyword>
<feature type="transmembrane region" description="Helical" evidence="4">
    <location>
        <begin position="237"/>
        <end position="259"/>
    </location>
</feature>
<name>A0A1E7Q3B7_9GAMM</name>
<evidence type="ECO:0000259" key="5">
    <source>
        <dbReference type="PROSITE" id="PS50850"/>
    </source>
</evidence>
<dbReference type="PANTHER" id="PTHR23523">
    <property type="match status" value="1"/>
</dbReference>
<evidence type="ECO:0000256" key="4">
    <source>
        <dbReference type="SAM" id="Phobius"/>
    </source>
</evidence>
<feature type="transmembrane region" description="Helical" evidence="4">
    <location>
        <begin position="41"/>
        <end position="66"/>
    </location>
</feature>
<feature type="transmembrane region" description="Helical" evidence="4">
    <location>
        <begin position="266"/>
        <end position="286"/>
    </location>
</feature>
<feature type="transmembrane region" description="Helical" evidence="4">
    <location>
        <begin position="292"/>
        <end position="314"/>
    </location>
</feature>
<dbReference type="RefSeq" id="WP_070048115.1">
    <property type="nucleotide sequence ID" value="NZ_CBCSDO010000001.1"/>
</dbReference>
<evidence type="ECO:0000313" key="6">
    <source>
        <dbReference type="EMBL" id="OEY68548.1"/>
    </source>
</evidence>
<dbReference type="SUPFAM" id="SSF103473">
    <property type="entry name" value="MFS general substrate transporter"/>
    <property type="match status" value="1"/>
</dbReference>
<feature type="transmembrane region" description="Helical" evidence="4">
    <location>
        <begin position="97"/>
        <end position="119"/>
    </location>
</feature>
<dbReference type="PROSITE" id="PS50850">
    <property type="entry name" value="MFS"/>
    <property type="match status" value="1"/>
</dbReference>
<dbReference type="Proteomes" id="UP000242258">
    <property type="component" value="Unassembled WGS sequence"/>
</dbReference>
<gene>
    <name evidence="6" type="ORF">BI198_02395</name>
</gene>
<accession>A0A1E7Q3B7</accession>
<dbReference type="InterPro" id="IPR036259">
    <property type="entry name" value="MFS_trans_sf"/>
</dbReference>
<reference evidence="7" key="1">
    <citation type="submission" date="2016-09" db="EMBL/GenBank/DDBJ databases">
        <authorList>
            <person name="Wan X."/>
            <person name="Hou S."/>
        </authorList>
    </citation>
    <scope>NUCLEOTIDE SEQUENCE [LARGE SCALE GENOMIC DNA]</scope>
    <source>
        <strain evidence="7">KH87</strain>
    </source>
</reference>
<feature type="transmembrane region" description="Helical" evidence="4">
    <location>
        <begin position="73"/>
        <end position="91"/>
    </location>
</feature>
<comment type="caution">
    <text evidence="6">The sequence shown here is derived from an EMBL/GenBank/DDBJ whole genome shotgun (WGS) entry which is preliminary data.</text>
</comment>
<proteinExistence type="predicted"/>
<feature type="domain" description="Major facilitator superfamily (MFS) profile" evidence="5">
    <location>
        <begin position="3"/>
        <end position="385"/>
    </location>
</feature>
<dbReference type="AlphaFoldDB" id="A0A1E7Q3B7"/>
<dbReference type="Pfam" id="PF07690">
    <property type="entry name" value="MFS_1"/>
    <property type="match status" value="1"/>
</dbReference>
<dbReference type="GO" id="GO:0022857">
    <property type="term" value="F:transmembrane transporter activity"/>
    <property type="evidence" value="ECO:0007669"/>
    <property type="project" value="InterPro"/>
</dbReference>
<dbReference type="InterPro" id="IPR052524">
    <property type="entry name" value="MFS_Cyanate_Porter"/>
</dbReference>
<feature type="transmembrane region" description="Helical" evidence="4">
    <location>
        <begin position="326"/>
        <end position="349"/>
    </location>
</feature>
<keyword evidence="3 4" id="KW-0472">Membrane</keyword>
<dbReference type="EMBL" id="MKEK01000001">
    <property type="protein sequence ID" value="OEY68548.1"/>
    <property type="molecule type" value="Genomic_DNA"/>
</dbReference>
<dbReference type="InterPro" id="IPR011701">
    <property type="entry name" value="MFS"/>
</dbReference>
<organism evidence="6 7">
    <name type="scientific">Rheinheimera salexigens</name>
    <dbReference type="NCBI Taxonomy" id="1628148"/>
    <lineage>
        <taxon>Bacteria</taxon>
        <taxon>Pseudomonadati</taxon>
        <taxon>Pseudomonadota</taxon>
        <taxon>Gammaproteobacteria</taxon>
        <taxon>Chromatiales</taxon>
        <taxon>Chromatiaceae</taxon>
        <taxon>Rheinheimera</taxon>
    </lineage>
</organism>
<feature type="transmembrane region" description="Helical" evidence="4">
    <location>
        <begin position="131"/>
        <end position="155"/>
    </location>
</feature>
<protein>
    <recommendedName>
        <fullName evidence="5">Major facilitator superfamily (MFS) profile domain-containing protein</fullName>
    </recommendedName>
</protein>
<dbReference type="STRING" id="1628148.BI198_02395"/>
<dbReference type="InterPro" id="IPR020846">
    <property type="entry name" value="MFS_dom"/>
</dbReference>